<dbReference type="InterPro" id="IPR018289">
    <property type="entry name" value="MULE_transposase_dom"/>
</dbReference>
<dbReference type="Pfam" id="PF10551">
    <property type="entry name" value="MULE"/>
    <property type="match status" value="1"/>
</dbReference>
<protein>
    <recommendedName>
        <fullName evidence="6">SWIM-type domain-containing protein</fullName>
    </recommendedName>
</protein>
<evidence type="ECO:0000256" key="2">
    <source>
        <dbReference type="ARBA" id="ARBA00022771"/>
    </source>
</evidence>
<comment type="caution">
    <text evidence="7">The sequence shown here is derived from an EMBL/GenBank/DDBJ whole genome shotgun (WGS) entry which is preliminary data.</text>
</comment>
<evidence type="ECO:0000256" key="3">
    <source>
        <dbReference type="ARBA" id="ARBA00022833"/>
    </source>
</evidence>
<dbReference type="PANTHER" id="PTHR31973">
    <property type="entry name" value="POLYPROTEIN, PUTATIVE-RELATED"/>
    <property type="match status" value="1"/>
</dbReference>
<evidence type="ECO:0000256" key="4">
    <source>
        <dbReference type="PROSITE-ProRule" id="PRU00325"/>
    </source>
</evidence>
<keyword evidence="8" id="KW-1185">Reference proteome</keyword>
<reference evidence="7 8" key="1">
    <citation type="journal article" date="2021" name="bioRxiv">
        <title>Chromosome-scale and haplotype-resolved genome assembly of a tetraploid potato cultivar.</title>
        <authorList>
            <person name="Sun H."/>
            <person name="Jiao W.-B."/>
            <person name="Krause K."/>
            <person name="Campoy J.A."/>
            <person name="Goel M."/>
            <person name="Folz-Donahue K."/>
            <person name="Kukat C."/>
            <person name="Huettel B."/>
            <person name="Schneeberger K."/>
        </authorList>
    </citation>
    <scope>NUCLEOTIDE SEQUENCE [LARGE SCALE GENOMIC DNA]</scope>
    <source>
        <strain evidence="7">SolTubOtavaFocal</strain>
        <tissue evidence="7">Leaves</tissue>
    </source>
</reference>
<evidence type="ECO:0000259" key="6">
    <source>
        <dbReference type="PROSITE" id="PS50966"/>
    </source>
</evidence>
<evidence type="ECO:0000313" key="8">
    <source>
        <dbReference type="Proteomes" id="UP000826656"/>
    </source>
</evidence>
<feature type="compositionally biased region" description="Polar residues" evidence="5">
    <location>
        <begin position="678"/>
        <end position="688"/>
    </location>
</feature>
<feature type="compositionally biased region" description="Polar residues" evidence="5">
    <location>
        <begin position="741"/>
        <end position="759"/>
    </location>
</feature>
<evidence type="ECO:0000256" key="5">
    <source>
        <dbReference type="SAM" id="MobiDB-lite"/>
    </source>
</evidence>
<dbReference type="PROSITE" id="PS50966">
    <property type="entry name" value="ZF_SWIM"/>
    <property type="match status" value="1"/>
</dbReference>
<dbReference type="InterPro" id="IPR006564">
    <property type="entry name" value="Znf_PMZ"/>
</dbReference>
<accession>A0ABQ7WLA3</accession>
<dbReference type="InterPro" id="IPR058594">
    <property type="entry name" value="PB1-like_dom_pln"/>
</dbReference>
<keyword evidence="2 4" id="KW-0863">Zinc-finger</keyword>
<dbReference type="Pfam" id="PF04434">
    <property type="entry name" value="SWIM"/>
    <property type="match status" value="1"/>
</dbReference>
<keyword evidence="3" id="KW-0862">Zinc</keyword>
<name>A0ABQ7WLA3_SOLTU</name>
<feature type="domain" description="SWIM-type" evidence="6">
    <location>
        <begin position="556"/>
        <end position="597"/>
    </location>
</feature>
<dbReference type="Pfam" id="PF26130">
    <property type="entry name" value="PB1-like"/>
    <property type="match status" value="1"/>
</dbReference>
<gene>
    <name evidence="7" type="ORF">KY290_001140</name>
</gene>
<evidence type="ECO:0000256" key="1">
    <source>
        <dbReference type="ARBA" id="ARBA00022723"/>
    </source>
</evidence>
<dbReference type="Proteomes" id="UP000826656">
    <property type="component" value="Unassembled WGS sequence"/>
</dbReference>
<feature type="region of interest" description="Disordered" evidence="5">
    <location>
        <begin position="678"/>
        <end position="775"/>
    </location>
</feature>
<keyword evidence="1" id="KW-0479">Metal-binding</keyword>
<dbReference type="PANTHER" id="PTHR31973:SF189">
    <property type="entry name" value="TRANSPOSASE, MUDR, PLANT, MULE TRANSPOSASE DOMAIN PROTEIN-RELATED"/>
    <property type="match status" value="1"/>
</dbReference>
<organism evidence="7 8">
    <name type="scientific">Solanum tuberosum</name>
    <name type="common">Potato</name>
    <dbReference type="NCBI Taxonomy" id="4113"/>
    <lineage>
        <taxon>Eukaryota</taxon>
        <taxon>Viridiplantae</taxon>
        <taxon>Streptophyta</taxon>
        <taxon>Embryophyta</taxon>
        <taxon>Tracheophyta</taxon>
        <taxon>Spermatophyta</taxon>
        <taxon>Magnoliopsida</taxon>
        <taxon>eudicotyledons</taxon>
        <taxon>Gunneridae</taxon>
        <taxon>Pentapetalae</taxon>
        <taxon>asterids</taxon>
        <taxon>lamiids</taxon>
        <taxon>Solanales</taxon>
        <taxon>Solanaceae</taxon>
        <taxon>Solanoideae</taxon>
        <taxon>Solaneae</taxon>
        <taxon>Solanum</taxon>
    </lineage>
</organism>
<proteinExistence type="predicted"/>
<dbReference type="InterPro" id="IPR007527">
    <property type="entry name" value="Znf_SWIM"/>
</dbReference>
<feature type="compositionally biased region" description="Acidic residues" evidence="5">
    <location>
        <begin position="728"/>
        <end position="738"/>
    </location>
</feature>
<feature type="compositionally biased region" description="Basic and acidic residues" evidence="5">
    <location>
        <begin position="690"/>
        <end position="701"/>
    </location>
</feature>
<evidence type="ECO:0000313" key="7">
    <source>
        <dbReference type="EMBL" id="KAH0781542.1"/>
    </source>
</evidence>
<dbReference type="SMART" id="SM00575">
    <property type="entry name" value="ZnF_PMZ"/>
    <property type="match status" value="1"/>
</dbReference>
<sequence>MVEVTIYFHHDGEWLTSPEPHYDRGCVTYWKGYDPDLISFIDLVNEYINKLGFVGVQELIILAPTGKYFEIIGDEGVRTLTSFISTEYKSIHLFATEDCELSVDVTDIIMHNGSFLLSPIVNEGTECSESDDDSTNGMVFSCSDYDTDELENLVTKKKRNITDSLQDYKEIVKGMAFKDIAEAKQFCKLYALAKKVELVVVKSDKKKIEDNLQSDPKYKVKEMKVDLHRVFELNVSEAKCKRAKKEVLESLEGSFVDSYNKLEGYATELRSCNTGSDIVIDLSKEALSNGKRKFLRMYICFKAMKLGFKSGLRPLIGLDGTFFKGKTKGQVLCVVGQDSNNSFYPLAWAVVDKETKRTWTWFMQHLQHSLELQNGEGLTFISDMQKGLLEAVRTILPEADQRYCARHIEANWCKRWGKGELKKLLWWAAWSSFTEEFEDQLQEMKEVNGEAGQDLIDKYPPKTWCRAYLDTVCKNQAVDNNFTESFNAWILEARYKPIIGMLEDIRVKTMERLAAKEVAVRKWKDDGFSPKSELLFIQYLKISKVCKVSGNGDNGYEVTEGADRHIVNLREKKCACRTWDLTGIPCPHAIKAMEHKKMIPKKEIHWYYSKEAALAVYKHKLQPVRGEPFWKCDPLHAIEPPELVKLVGRPKLMREIEKDEAFKRQGVWKQTRKGKMMTCSNCGEQNHNAKGCEKQGKESGKGKKRKQPAKQGKESGKGKKRQLRGGLVDEDEASEEDINCTAPQPTQESQFEYASSSSYLPVDEDDDEDPRLRPRTISEEAFLTRLRKKQNPQEPIGSRLIGFRGDKFGVSEPTNLSIGPTGLTWNGQGAVTTNQLQKLRPRRG</sequence>
<dbReference type="EMBL" id="JAIVGD010000001">
    <property type="protein sequence ID" value="KAH0781542.1"/>
    <property type="molecule type" value="Genomic_DNA"/>
</dbReference>